<dbReference type="RefSeq" id="XP_062631381.1">
    <property type="nucleotide sequence ID" value="XM_062775397.1"/>
</dbReference>
<feature type="domain" description="F-box" evidence="2">
    <location>
        <begin position="2"/>
        <end position="50"/>
    </location>
</feature>
<dbReference type="Proteomes" id="UP000827549">
    <property type="component" value="Chromosome 7"/>
</dbReference>
<dbReference type="SMART" id="SM00256">
    <property type="entry name" value="FBOX"/>
    <property type="match status" value="1"/>
</dbReference>
<name>A0AAF0YEJ6_9TREE</name>
<evidence type="ECO:0000313" key="3">
    <source>
        <dbReference type="EMBL" id="WOO85355.1"/>
    </source>
</evidence>
<keyword evidence="4" id="KW-1185">Reference proteome</keyword>
<evidence type="ECO:0000259" key="2">
    <source>
        <dbReference type="PROSITE" id="PS50181"/>
    </source>
</evidence>
<protein>
    <recommendedName>
        <fullName evidence="2">F-box domain-containing protein</fullName>
    </recommendedName>
</protein>
<organism evidence="3 4">
    <name type="scientific">Vanrija pseudolonga</name>
    <dbReference type="NCBI Taxonomy" id="143232"/>
    <lineage>
        <taxon>Eukaryota</taxon>
        <taxon>Fungi</taxon>
        <taxon>Dikarya</taxon>
        <taxon>Basidiomycota</taxon>
        <taxon>Agaricomycotina</taxon>
        <taxon>Tremellomycetes</taxon>
        <taxon>Trichosporonales</taxon>
        <taxon>Trichosporonaceae</taxon>
        <taxon>Vanrija</taxon>
    </lineage>
</organism>
<dbReference type="SUPFAM" id="SSF81383">
    <property type="entry name" value="F-box domain"/>
    <property type="match status" value="1"/>
</dbReference>
<dbReference type="AlphaFoldDB" id="A0AAF0YEJ6"/>
<dbReference type="EMBL" id="CP086720">
    <property type="protein sequence ID" value="WOO85355.1"/>
    <property type="molecule type" value="Genomic_DNA"/>
</dbReference>
<gene>
    <name evidence="3" type="ORF">LOC62_07G008855</name>
</gene>
<dbReference type="Gene3D" id="1.20.1280.50">
    <property type="match status" value="1"/>
</dbReference>
<evidence type="ECO:0000256" key="1">
    <source>
        <dbReference type="SAM" id="MobiDB-lite"/>
    </source>
</evidence>
<feature type="region of interest" description="Disordered" evidence="1">
    <location>
        <begin position="147"/>
        <end position="173"/>
    </location>
</feature>
<sequence length="706" mass="78816">MAESTSLIPDDILLLVAEHLDVPELGVASAVCRDWASVLRSTIKNRIKPLKDPRDLSLELEATRALSLRGEVSWRALALAHALDAEMDAAWDKGRPTVRWVPVLGEVCSGWYSTTVDPYTGDTVASPSPMNGPDCWSRPIKPYTPPAGYEGYYTPHEEDQHDEAHGGDEPPLCSFTVDSKLQYHHVDPLPPHMVYVKPLRGMGPIAFCIYRPQADKGDHDGGEADEDGASEAESNADNSNEAEAGEDDAYENDADAHENENDNDADADEGEKDIGTCEVIIWVSARDWCRFSDGEPYEDPQYHGLCRLTSFQAPGNTSLSSDEFAFHLDYDADGIICLTAAWCFDEKVYLEELCYAKGRSREDRQPRGDNWALASENEYLSNAVVLDNDYVFVVLQAGDGVAVWQRHSISNGKGVVLIHTDQRRFFDKEMWFDLNSDAQAKRVTMGEWSLDPRAQSVPVTPGRAQSLMLQRVPWDEELAEQMDWNFYYYVEAESLAIAGRHLFWRGWQNFAVIPQYTELLREVFAGELDDDDRVGQLVASRVYRFHFERTPAGDAMVSVFDHRLACCTRFTSMIINLDDLPAVRSGSEPSPTACAVEITQGFSSPGWDQLLSITPRGVLQMVKLDELSVQDEYTQATKDFDPALKCRGGEEARQESLLGLQLLLGRVGRLWRAREPSPLVGMEWTEAAIVPQRQGGRRAAFASAIA</sequence>
<feature type="compositionally biased region" description="Basic and acidic residues" evidence="1">
    <location>
        <begin position="155"/>
        <end position="168"/>
    </location>
</feature>
<proteinExistence type="predicted"/>
<dbReference type="InterPro" id="IPR001810">
    <property type="entry name" value="F-box_dom"/>
</dbReference>
<dbReference type="CDD" id="cd09917">
    <property type="entry name" value="F-box_SF"/>
    <property type="match status" value="1"/>
</dbReference>
<feature type="region of interest" description="Disordered" evidence="1">
    <location>
        <begin position="216"/>
        <end position="247"/>
    </location>
</feature>
<dbReference type="PROSITE" id="PS50181">
    <property type="entry name" value="FBOX"/>
    <property type="match status" value="1"/>
</dbReference>
<dbReference type="GeneID" id="87812019"/>
<evidence type="ECO:0000313" key="4">
    <source>
        <dbReference type="Proteomes" id="UP000827549"/>
    </source>
</evidence>
<reference evidence="3" key="1">
    <citation type="submission" date="2023-10" db="EMBL/GenBank/DDBJ databases">
        <authorList>
            <person name="Noh H."/>
        </authorList>
    </citation>
    <scope>NUCLEOTIDE SEQUENCE</scope>
    <source>
        <strain evidence="3">DUCC4014</strain>
    </source>
</reference>
<dbReference type="InterPro" id="IPR036047">
    <property type="entry name" value="F-box-like_dom_sf"/>
</dbReference>
<dbReference type="Pfam" id="PF12937">
    <property type="entry name" value="F-box-like"/>
    <property type="match status" value="1"/>
</dbReference>
<accession>A0AAF0YEJ6</accession>